<dbReference type="Gene3D" id="3.40.50.1820">
    <property type="entry name" value="alpha/beta hydrolase"/>
    <property type="match status" value="1"/>
</dbReference>
<comment type="caution">
    <text evidence="3">The sequence shown here is derived from an EMBL/GenBank/DDBJ whole genome shotgun (WGS) entry which is preliminary data.</text>
</comment>
<feature type="compositionally biased region" description="Polar residues" evidence="1">
    <location>
        <begin position="107"/>
        <end position="123"/>
    </location>
</feature>
<evidence type="ECO:0000313" key="4">
    <source>
        <dbReference type="Proteomes" id="UP001185012"/>
    </source>
</evidence>
<keyword evidence="2" id="KW-1133">Transmembrane helix</keyword>
<dbReference type="Pfam" id="PF26363">
    <property type="entry name" value="Phospholipase-like"/>
    <property type="match status" value="1"/>
</dbReference>
<keyword evidence="2" id="KW-0812">Transmembrane</keyword>
<evidence type="ECO:0008006" key="5">
    <source>
        <dbReference type="Google" id="ProtNLM"/>
    </source>
</evidence>
<feature type="region of interest" description="Disordered" evidence="1">
    <location>
        <begin position="107"/>
        <end position="140"/>
    </location>
</feature>
<dbReference type="SUPFAM" id="SSF53474">
    <property type="entry name" value="alpha/beta-Hydrolases"/>
    <property type="match status" value="1"/>
</dbReference>
<accession>A0ABU1ILG8</accession>
<evidence type="ECO:0000256" key="2">
    <source>
        <dbReference type="SAM" id="Phobius"/>
    </source>
</evidence>
<evidence type="ECO:0000256" key="1">
    <source>
        <dbReference type="SAM" id="MobiDB-lite"/>
    </source>
</evidence>
<gene>
    <name evidence="3" type="ORF">JOE21_001624</name>
</gene>
<dbReference type="RefSeq" id="WP_309864554.1">
    <property type="nucleotide sequence ID" value="NZ_JAVDQG010000003.1"/>
</dbReference>
<feature type="compositionally biased region" description="Basic and acidic residues" evidence="1">
    <location>
        <begin position="130"/>
        <end position="140"/>
    </location>
</feature>
<dbReference type="InterPro" id="IPR029058">
    <property type="entry name" value="AB_hydrolase_fold"/>
</dbReference>
<organism evidence="3 4">
    <name type="scientific">Desmospora profundinema</name>
    <dbReference type="NCBI Taxonomy" id="1571184"/>
    <lineage>
        <taxon>Bacteria</taxon>
        <taxon>Bacillati</taxon>
        <taxon>Bacillota</taxon>
        <taxon>Bacilli</taxon>
        <taxon>Bacillales</taxon>
        <taxon>Thermoactinomycetaceae</taxon>
        <taxon>Desmospora</taxon>
    </lineage>
</organism>
<protein>
    <recommendedName>
        <fullName evidence="5">DUF2974 domain-containing protein</fullName>
    </recommendedName>
</protein>
<reference evidence="3 4" key="1">
    <citation type="submission" date="2023-07" db="EMBL/GenBank/DDBJ databases">
        <title>Genomic Encyclopedia of Type Strains, Phase IV (KMG-IV): sequencing the most valuable type-strain genomes for metagenomic binning, comparative biology and taxonomic classification.</title>
        <authorList>
            <person name="Goeker M."/>
        </authorList>
    </citation>
    <scope>NUCLEOTIDE SEQUENCE [LARGE SCALE GENOMIC DNA]</scope>
    <source>
        <strain evidence="3 4">DSM 45903</strain>
    </source>
</reference>
<name>A0ABU1ILG8_9BACL</name>
<keyword evidence="2" id="KW-0472">Membrane</keyword>
<dbReference type="Proteomes" id="UP001185012">
    <property type="component" value="Unassembled WGS sequence"/>
</dbReference>
<proteinExistence type="predicted"/>
<evidence type="ECO:0000313" key="3">
    <source>
        <dbReference type="EMBL" id="MDR6225626.1"/>
    </source>
</evidence>
<sequence>MKIFKNMKDVLSNRRGSQVIEYVAVMAGAALLAIILMEVMESDKIQSALKEKIGCAIMQEACDDAPIDDENPDSRKWFALPKIELPPLPSPTNLFSDKSDYEINTADYQGTDQDQPNLTQLNVSGPRHKQTPEKDKRKSHQALEEFFKEERKRPHGTAGEVDLSDDQLMAAAQLAYDEKDVDVDEMFRRLGDGWEEDEDLFMDEKDGFQGRVLFNKDTGEVIISYRGTDPGLKDKADLKSNYQLTIGVDANQDQSAREFYQRALASYQGDEYQVVQVGHSLGGYLAQKMALENKIPTFTYNAPGVQSMTLNQHQANRSGIYDNIVKSYTMKNDVVGTYGTHVGEAYEFHKQGPVKVDDYKLTNRSNNLPDARLAMLLRDHFKSHGVEKLEPFAEEDGHFDLDR</sequence>
<keyword evidence="4" id="KW-1185">Reference proteome</keyword>
<feature type="transmembrane region" description="Helical" evidence="2">
    <location>
        <begin position="20"/>
        <end position="40"/>
    </location>
</feature>
<dbReference type="EMBL" id="JAVDQG010000003">
    <property type="protein sequence ID" value="MDR6225626.1"/>
    <property type="molecule type" value="Genomic_DNA"/>
</dbReference>